<proteinExistence type="predicted"/>
<reference evidence="1" key="2">
    <citation type="submission" date="2023-03" db="EMBL/GenBank/DDBJ databases">
        <authorList>
            <person name="Inwood S.N."/>
            <person name="Skelly J.G."/>
            <person name="Guhlin J."/>
            <person name="Harrop T.W.R."/>
            <person name="Goldson S.G."/>
            <person name="Dearden P.K."/>
        </authorList>
    </citation>
    <scope>NUCLEOTIDE SEQUENCE</scope>
    <source>
        <strain evidence="1">Irish</strain>
        <tissue evidence="1">Whole body</tissue>
    </source>
</reference>
<protein>
    <submittedName>
        <fullName evidence="1">Uncharacterized protein</fullName>
    </submittedName>
</protein>
<accession>A0AA39C4I7</accession>
<sequence>MNEKLNNLTNSDDVTSKNESHVDFTECKKISESMDLLALMAYSNMSQCVIEKIEFGGGYSESIKKIADDVLANLSMTKNDINNCSDNFNFNIKSNAKTMVCLNSVAAKATWIAGTSVPDIILKITNLMSKMLSLQIELPFCAVTNGIEDLSDKYTGIYDETKKCVEKKRSGHITK</sequence>
<reference evidence="1" key="1">
    <citation type="journal article" date="2023" name="bioRxiv">
        <title>Scaffold-level genome assemblies of two parasitoid biocontrol wasps reveal the parthenogenesis mechanism and an associated novel virus.</title>
        <authorList>
            <person name="Inwood S."/>
            <person name="Skelly J."/>
            <person name="Guhlin J."/>
            <person name="Harrop T."/>
            <person name="Goldson S."/>
            <person name="Dearden P."/>
        </authorList>
    </citation>
    <scope>NUCLEOTIDE SEQUENCE</scope>
    <source>
        <strain evidence="1">Irish</strain>
        <tissue evidence="1">Whole body</tissue>
    </source>
</reference>
<gene>
    <name evidence="1" type="ORF">PV328_011434</name>
</gene>
<evidence type="ECO:0000313" key="2">
    <source>
        <dbReference type="Proteomes" id="UP001168990"/>
    </source>
</evidence>
<evidence type="ECO:0000313" key="1">
    <source>
        <dbReference type="EMBL" id="KAK0157733.1"/>
    </source>
</evidence>
<dbReference type="EMBL" id="JAQQBS010001425">
    <property type="protein sequence ID" value="KAK0157733.1"/>
    <property type="molecule type" value="Genomic_DNA"/>
</dbReference>
<name>A0AA39C4I7_9HYME</name>
<keyword evidence="2" id="KW-1185">Reference proteome</keyword>
<comment type="caution">
    <text evidence="1">The sequence shown here is derived from an EMBL/GenBank/DDBJ whole genome shotgun (WGS) entry which is preliminary data.</text>
</comment>
<dbReference type="Proteomes" id="UP001168990">
    <property type="component" value="Unassembled WGS sequence"/>
</dbReference>
<organism evidence="1 2">
    <name type="scientific">Microctonus aethiopoides</name>
    <dbReference type="NCBI Taxonomy" id="144406"/>
    <lineage>
        <taxon>Eukaryota</taxon>
        <taxon>Metazoa</taxon>
        <taxon>Ecdysozoa</taxon>
        <taxon>Arthropoda</taxon>
        <taxon>Hexapoda</taxon>
        <taxon>Insecta</taxon>
        <taxon>Pterygota</taxon>
        <taxon>Neoptera</taxon>
        <taxon>Endopterygota</taxon>
        <taxon>Hymenoptera</taxon>
        <taxon>Apocrita</taxon>
        <taxon>Ichneumonoidea</taxon>
        <taxon>Braconidae</taxon>
        <taxon>Euphorinae</taxon>
        <taxon>Microctonus</taxon>
    </lineage>
</organism>
<dbReference type="AlphaFoldDB" id="A0AA39C4I7"/>